<name>X1NQP4_9ZZZZ</name>
<feature type="domain" description="Orotidine 5'-phosphate decarboxylase" evidence="2">
    <location>
        <begin position="5"/>
        <end position="148"/>
    </location>
</feature>
<keyword evidence="1" id="KW-0456">Lyase</keyword>
<dbReference type="InterPro" id="IPR013785">
    <property type="entry name" value="Aldolase_TIM"/>
</dbReference>
<dbReference type="InterPro" id="IPR001754">
    <property type="entry name" value="OMPdeCOase_dom"/>
</dbReference>
<dbReference type="SUPFAM" id="SSF51366">
    <property type="entry name" value="Ribulose-phoshate binding barrel"/>
    <property type="match status" value="1"/>
</dbReference>
<sequence>MGKPFLFVALDGLMKKEKETLETAERLSGVEGNFGFKVNLDYLLDRGLRNPSTLGNIQQFNRLVFTDLKMWNGTSIMASIIGSLVDKGVDYLNVYALADDLLPKAVKIAEGSKTKILGLTVLTHFTEAYCRKWFQRSLKDTVRLGAEVALERG</sequence>
<reference evidence="3" key="1">
    <citation type="journal article" date="2014" name="Front. Microbiol.">
        <title>High frequency of phylogenetically diverse reductive dehalogenase-homologous genes in deep subseafloor sedimentary metagenomes.</title>
        <authorList>
            <person name="Kawai M."/>
            <person name="Futagami T."/>
            <person name="Toyoda A."/>
            <person name="Takaki Y."/>
            <person name="Nishi S."/>
            <person name="Hori S."/>
            <person name="Arai W."/>
            <person name="Tsubouchi T."/>
            <person name="Morono Y."/>
            <person name="Uchiyama I."/>
            <person name="Ito T."/>
            <person name="Fujiyama A."/>
            <person name="Inagaki F."/>
            <person name="Takami H."/>
        </authorList>
    </citation>
    <scope>NUCLEOTIDE SEQUENCE</scope>
    <source>
        <strain evidence="3">Expedition CK06-06</strain>
    </source>
</reference>
<evidence type="ECO:0000313" key="3">
    <source>
        <dbReference type="EMBL" id="GAI29115.1"/>
    </source>
</evidence>
<proteinExistence type="predicted"/>
<gene>
    <name evidence="3" type="ORF">S06H3_30468</name>
</gene>
<protein>
    <recommendedName>
        <fullName evidence="2">Orotidine 5'-phosphate decarboxylase domain-containing protein</fullName>
    </recommendedName>
</protein>
<dbReference type="GO" id="GO:0006207">
    <property type="term" value="P:'de novo' pyrimidine nucleobase biosynthetic process"/>
    <property type="evidence" value="ECO:0007669"/>
    <property type="project" value="InterPro"/>
</dbReference>
<dbReference type="AlphaFoldDB" id="X1NQP4"/>
<evidence type="ECO:0000256" key="1">
    <source>
        <dbReference type="ARBA" id="ARBA00023239"/>
    </source>
</evidence>
<dbReference type="Gene3D" id="3.20.20.70">
    <property type="entry name" value="Aldolase class I"/>
    <property type="match status" value="1"/>
</dbReference>
<dbReference type="GO" id="GO:0004590">
    <property type="term" value="F:orotidine-5'-phosphate decarboxylase activity"/>
    <property type="evidence" value="ECO:0007669"/>
    <property type="project" value="InterPro"/>
</dbReference>
<organism evidence="3">
    <name type="scientific">marine sediment metagenome</name>
    <dbReference type="NCBI Taxonomy" id="412755"/>
    <lineage>
        <taxon>unclassified sequences</taxon>
        <taxon>metagenomes</taxon>
        <taxon>ecological metagenomes</taxon>
    </lineage>
</organism>
<feature type="non-terminal residue" evidence="3">
    <location>
        <position position="153"/>
    </location>
</feature>
<accession>X1NQP4</accession>
<dbReference type="EMBL" id="BARV01017946">
    <property type="protein sequence ID" value="GAI29115.1"/>
    <property type="molecule type" value="Genomic_DNA"/>
</dbReference>
<dbReference type="Pfam" id="PF00215">
    <property type="entry name" value="OMPdecase"/>
    <property type="match status" value="1"/>
</dbReference>
<evidence type="ECO:0000259" key="2">
    <source>
        <dbReference type="Pfam" id="PF00215"/>
    </source>
</evidence>
<comment type="caution">
    <text evidence="3">The sequence shown here is derived from an EMBL/GenBank/DDBJ whole genome shotgun (WGS) entry which is preliminary data.</text>
</comment>
<dbReference type="InterPro" id="IPR011060">
    <property type="entry name" value="RibuloseP-bd_barrel"/>
</dbReference>